<dbReference type="Proteomes" id="UP001153737">
    <property type="component" value="Chromosome 2"/>
</dbReference>
<evidence type="ECO:0008006" key="3">
    <source>
        <dbReference type="Google" id="ProtNLM"/>
    </source>
</evidence>
<dbReference type="PANTHER" id="PTHR46704:SF9">
    <property type="entry name" value="BHLH DOMAIN-CONTAINING PROTEIN"/>
    <property type="match status" value="1"/>
</dbReference>
<proteinExistence type="predicted"/>
<keyword evidence="2" id="KW-1185">Reference proteome</keyword>
<gene>
    <name evidence="1" type="ORF">PHAECO_LOCUS6782</name>
</gene>
<dbReference type="OrthoDB" id="8060926at2759"/>
<reference evidence="1" key="1">
    <citation type="submission" date="2022-01" db="EMBL/GenBank/DDBJ databases">
        <authorList>
            <person name="King R."/>
        </authorList>
    </citation>
    <scope>NUCLEOTIDE SEQUENCE</scope>
</reference>
<name>A0A9N9SGP6_PHACE</name>
<evidence type="ECO:0000313" key="2">
    <source>
        <dbReference type="Proteomes" id="UP001153737"/>
    </source>
</evidence>
<evidence type="ECO:0000313" key="1">
    <source>
        <dbReference type="EMBL" id="CAG9818900.1"/>
    </source>
</evidence>
<protein>
    <recommendedName>
        <fullName evidence="3">Tesmin/TSO1-like CXC domain-containing protein</fullName>
    </recommendedName>
</protein>
<reference evidence="1" key="2">
    <citation type="submission" date="2022-10" db="EMBL/GenBank/DDBJ databases">
        <authorList>
            <consortium name="ENA_rothamsted_submissions"/>
            <consortium name="culmorum"/>
            <person name="King R."/>
        </authorList>
    </citation>
    <scope>NUCLEOTIDE SEQUENCE</scope>
</reference>
<sequence>MELGMAMKTLTGSRKVINILNRLGHSISYSAVEELETELTYSSCGENFTTPYGIQQEPNLATGVAFDNFDRFVETLSGKDTLHDTVGIIYQNKNITEDVEEIDVNDNPRTSLLSTTSQRKRRRMFDILDTDIEPYRKKPKLQEVSEFPSLSMSRNKYKFIQRLDNIWLILLAITDTEIPMWTGWNNLQLDSSTLPMPIQNVSYLPPINESPTNMSVVAHTLNLAQNIAHECQQPYISVTYDLAIAKMTMQIQSEERPKYNNIFIQLGAFHIQIFFFKAVGKYIEESGGPYILAESGVLASGSLKGFITGTYYNRCKRIHPIWILRLYANLANVENTHPGLKETLIGGGISIRRTEKSFSGTPIDLTLEQTINADAANKLTGITSFTNSISARRRWAASHSLRTSSVTNLLENLKLTSAEDVSNDLRNHRIEKDNAFLQEMVNHISTTLNPFLSAISDHNQLLNLATGKAATECTKNFLLNIVSMGEKLRDKFVAECREDASRFEKPIPKQKIQSFALQNKVKVCRRRVNAFYETLVETVAKALPAYHALTGSDYTASFARKGKTRFLRLIENCLRTAEVFGTFGSSKTISDEQVDCVEMFICKMYGRHKIKSVNEDILFLHVVSGCDTTSNPFGVGKKKVLSIYEKNHFLSDIVSVFKDEDATPRQLSVAGEKFVVALYGGNIDTDTVNDLRYRIFSNSVAKSRFHLARLLPTRDAAQYHSLRTHIQVQTWLGNKKSPSVWRWTLTKRWLIPITTTTDAAPEKLLHMIQCKCMTGCSTGACNCKKAGLRCSAICKNCAGNACENSPETELNEEDTDIECDEEVVMDETIAQDEDADLPTK</sequence>
<dbReference type="PANTHER" id="PTHR46704">
    <property type="entry name" value="CXC DOMAIN-CONTAINING PROTEIN-RELATED"/>
    <property type="match status" value="1"/>
</dbReference>
<dbReference type="EMBL" id="OU896708">
    <property type="protein sequence ID" value="CAG9818900.1"/>
    <property type="molecule type" value="Genomic_DNA"/>
</dbReference>
<organism evidence="1 2">
    <name type="scientific">Phaedon cochleariae</name>
    <name type="common">Mustard beetle</name>
    <dbReference type="NCBI Taxonomy" id="80249"/>
    <lineage>
        <taxon>Eukaryota</taxon>
        <taxon>Metazoa</taxon>
        <taxon>Ecdysozoa</taxon>
        <taxon>Arthropoda</taxon>
        <taxon>Hexapoda</taxon>
        <taxon>Insecta</taxon>
        <taxon>Pterygota</taxon>
        <taxon>Neoptera</taxon>
        <taxon>Endopterygota</taxon>
        <taxon>Coleoptera</taxon>
        <taxon>Polyphaga</taxon>
        <taxon>Cucujiformia</taxon>
        <taxon>Chrysomeloidea</taxon>
        <taxon>Chrysomelidae</taxon>
        <taxon>Chrysomelinae</taxon>
        <taxon>Chrysomelini</taxon>
        <taxon>Phaedon</taxon>
    </lineage>
</organism>
<dbReference type="AlphaFoldDB" id="A0A9N9SGP6"/>
<accession>A0A9N9SGP6</accession>